<dbReference type="RefSeq" id="WP_269881312.1">
    <property type="nucleotide sequence ID" value="NZ_JAQAGZ010000006.1"/>
</dbReference>
<name>A0ABT4Q7P1_9BACL</name>
<dbReference type="Proteomes" id="UP001527882">
    <property type="component" value="Unassembled WGS sequence"/>
</dbReference>
<organism evidence="2 3">
    <name type="scientific">Paenibacillus gyeongsangnamensis</name>
    <dbReference type="NCBI Taxonomy" id="3388067"/>
    <lineage>
        <taxon>Bacteria</taxon>
        <taxon>Bacillati</taxon>
        <taxon>Bacillota</taxon>
        <taxon>Bacilli</taxon>
        <taxon>Bacillales</taxon>
        <taxon>Paenibacillaceae</taxon>
        <taxon>Paenibacillus</taxon>
    </lineage>
</organism>
<protein>
    <submittedName>
        <fullName evidence="2">Stressosome-associated protein Prli42</fullName>
    </submittedName>
</protein>
<accession>A0ABT4Q7P1</accession>
<evidence type="ECO:0000313" key="3">
    <source>
        <dbReference type="Proteomes" id="UP001527882"/>
    </source>
</evidence>
<dbReference type="NCBIfam" id="NF033880">
    <property type="entry name" value="Prli42"/>
    <property type="match status" value="1"/>
</dbReference>
<keyword evidence="3" id="KW-1185">Reference proteome</keyword>
<comment type="caution">
    <text evidence="2">The sequence shown here is derived from an EMBL/GenBank/DDBJ whole genome shotgun (WGS) entry which is preliminary data.</text>
</comment>
<keyword evidence="1" id="KW-1133">Transmembrane helix</keyword>
<evidence type="ECO:0000256" key="1">
    <source>
        <dbReference type="SAM" id="Phobius"/>
    </source>
</evidence>
<proteinExistence type="predicted"/>
<dbReference type="InterPro" id="IPR049722">
    <property type="entry name" value="Prli42-like"/>
</dbReference>
<gene>
    <name evidence="2" type="primary">prli42</name>
    <name evidence="2" type="ORF">O9H85_10570</name>
</gene>
<sequence length="32" mass="3789">MKRNKLLFRIVIYLMLASMLLTTVMFTINSIL</sequence>
<reference evidence="2 3" key="1">
    <citation type="submission" date="2022-12" db="EMBL/GenBank/DDBJ databases">
        <title>Draft genome sequence of Paenibacillus sp. dW9.</title>
        <authorList>
            <person name="Choi E.-W."/>
            <person name="Kim D.-U."/>
        </authorList>
    </citation>
    <scope>NUCLEOTIDE SEQUENCE [LARGE SCALE GENOMIC DNA]</scope>
    <source>
        <strain evidence="3">dW9</strain>
    </source>
</reference>
<keyword evidence="1" id="KW-0812">Transmembrane</keyword>
<feature type="transmembrane region" description="Helical" evidence="1">
    <location>
        <begin position="7"/>
        <end position="28"/>
    </location>
</feature>
<dbReference type="EMBL" id="JAQAGZ010000006">
    <property type="protein sequence ID" value="MCZ8512851.1"/>
    <property type="molecule type" value="Genomic_DNA"/>
</dbReference>
<keyword evidence="1" id="KW-0472">Membrane</keyword>
<evidence type="ECO:0000313" key="2">
    <source>
        <dbReference type="EMBL" id="MCZ8512851.1"/>
    </source>
</evidence>